<gene>
    <name evidence="1" type="ORF">OWV82_018074</name>
</gene>
<reference evidence="1 2" key="1">
    <citation type="journal article" date="2023" name="Science">
        <title>Complex scaffold remodeling in plant triterpene biosynthesis.</title>
        <authorList>
            <person name="De La Pena R."/>
            <person name="Hodgson H."/>
            <person name="Liu J.C."/>
            <person name="Stephenson M.J."/>
            <person name="Martin A.C."/>
            <person name="Owen C."/>
            <person name="Harkess A."/>
            <person name="Leebens-Mack J."/>
            <person name="Jimenez L.E."/>
            <person name="Osbourn A."/>
            <person name="Sattely E.S."/>
        </authorList>
    </citation>
    <scope>NUCLEOTIDE SEQUENCE [LARGE SCALE GENOMIC DNA]</scope>
    <source>
        <strain evidence="2">cv. JPN11</strain>
        <tissue evidence="1">Leaf</tissue>
    </source>
</reference>
<protein>
    <submittedName>
        <fullName evidence="1">Glyoxal oxidase-related protein</fullName>
    </submittedName>
</protein>
<evidence type="ECO:0000313" key="1">
    <source>
        <dbReference type="EMBL" id="KAJ4708060.1"/>
    </source>
</evidence>
<dbReference type="EMBL" id="CM051403">
    <property type="protein sequence ID" value="KAJ4708060.1"/>
    <property type="molecule type" value="Genomic_DNA"/>
</dbReference>
<name>A0ACC1XCP1_MELAZ</name>
<proteinExistence type="predicted"/>
<organism evidence="1 2">
    <name type="scientific">Melia azedarach</name>
    <name type="common">Chinaberry tree</name>
    <dbReference type="NCBI Taxonomy" id="155640"/>
    <lineage>
        <taxon>Eukaryota</taxon>
        <taxon>Viridiplantae</taxon>
        <taxon>Streptophyta</taxon>
        <taxon>Embryophyta</taxon>
        <taxon>Tracheophyta</taxon>
        <taxon>Spermatophyta</taxon>
        <taxon>Magnoliopsida</taxon>
        <taxon>eudicotyledons</taxon>
        <taxon>Gunneridae</taxon>
        <taxon>Pentapetalae</taxon>
        <taxon>rosids</taxon>
        <taxon>malvids</taxon>
        <taxon>Sapindales</taxon>
        <taxon>Meliaceae</taxon>
        <taxon>Melia</taxon>
    </lineage>
</organism>
<sequence length="596" mass="66711">MSFLLKALFLLPFLLWMFYATLQQYVWQPQTNHSWALKYSHDTIADGGCGGYGNHSDDSCYEIESEDVEYETTYRGRWELASENSGLTAMHMFIFPNTNKAIMLDAVALGPSKTRLPLEIYRRIPDSKKKYADFWAHAVEYDIDTATIRPLMILTDTWSSSGGLSANGTVLISGGWSGGGKTVRYLSGCYDTCDWKERRRALSGKRWYSTQHILPDGSFIVVGGRRMFNYEYLLTEGNSEKKIYELPFLHETTDPGENNLYPFVFLSTDGNLFIFANNRSILLNPTVNKIIRELPALPGGSRNYPASATSALLPIKLHDPNPDVIQAEVLICGGAKSEAASLAVKGVFVNALQDCARIDITNPMDTWHKEMMPSPRVMGDMLLLPTGDVLIINGAKKGTAGWNVAYGPNMIPVLYKPDRPERRRFMELTATVRPRTCHSTSTLLPNGNILVAGSNPSYRYNVNDSKYPTELRVEKFYPPYFDQSLISNRPFIISTFNNKMIKYGKKFVIKFKLKRLEVSAVDLKVTMYAPPFTTHGISMGQRLLILSTDGLIDEGPEMFKVSVMAPPTATIAPPGYYLVFVVHSLVPSPGAWVQIG</sequence>
<evidence type="ECO:0000313" key="2">
    <source>
        <dbReference type="Proteomes" id="UP001164539"/>
    </source>
</evidence>
<keyword evidence="2" id="KW-1185">Reference proteome</keyword>
<accession>A0ACC1XCP1</accession>
<dbReference type="Proteomes" id="UP001164539">
    <property type="component" value="Chromosome 10"/>
</dbReference>
<comment type="caution">
    <text evidence="1">The sequence shown here is derived from an EMBL/GenBank/DDBJ whole genome shotgun (WGS) entry which is preliminary data.</text>
</comment>